<feature type="active site" description="Charge relay system" evidence="6">
    <location>
        <position position="204"/>
    </location>
</feature>
<keyword evidence="10" id="KW-1185">Reference proteome</keyword>
<proteinExistence type="inferred from homology"/>
<dbReference type="GO" id="GO:0006508">
    <property type="term" value="P:proteolysis"/>
    <property type="evidence" value="ECO:0007669"/>
    <property type="project" value="UniProtKB-KW"/>
</dbReference>
<feature type="active site" description="Charge relay system" evidence="6">
    <location>
        <position position="274"/>
    </location>
</feature>
<evidence type="ECO:0000256" key="2">
    <source>
        <dbReference type="ARBA" id="ARBA00022645"/>
    </source>
</evidence>
<name>A0A8J7US32_9BACT</name>
<dbReference type="Pfam" id="PF02016">
    <property type="entry name" value="Peptidase_S66"/>
    <property type="match status" value="1"/>
</dbReference>
<evidence type="ECO:0000256" key="4">
    <source>
        <dbReference type="ARBA" id="ARBA00022801"/>
    </source>
</evidence>
<organism evidence="9 10">
    <name type="scientific">Natronogracilivirga saccharolytica</name>
    <dbReference type="NCBI Taxonomy" id="2812953"/>
    <lineage>
        <taxon>Bacteria</taxon>
        <taxon>Pseudomonadati</taxon>
        <taxon>Balneolota</taxon>
        <taxon>Balneolia</taxon>
        <taxon>Balneolales</taxon>
        <taxon>Cyclonatronaceae</taxon>
        <taxon>Natronogracilivirga</taxon>
    </lineage>
</organism>
<protein>
    <submittedName>
        <fullName evidence="9">LD-carboxypeptidase</fullName>
    </submittedName>
</protein>
<dbReference type="Proteomes" id="UP000673975">
    <property type="component" value="Unassembled WGS sequence"/>
</dbReference>
<gene>
    <name evidence="9" type="ORF">NATSA_00595</name>
</gene>
<evidence type="ECO:0000256" key="1">
    <source>
        <dbReference type="ARBA" id="ARBA00010233"/>
    </source>
</evidence>
<feature type="domain" description="LD-carboxypeptidase N-terminal" evidence="7">
    <location>
        <begin position="12"/>
        <end position="126"/>
    </location>
</feature>
<sequence length="306" mass="33619">MTLHPLPDNGTIGVMAPSSPVEEDKLENGIRYLENLGYKVHATDSCYSRDNYLAGSASRRASELMDLIQDKTVNAIFFARGGFGSAAMLPLLDYDAIRNARKLMVGYSDITALQWGIYAKTGLPSLSTGMPATDFNSVPVNPVFEDSFWTFIKTGKIDYSLQVPSNRKNGTISGISLPATLSVATKLAGSPYFPDLKQSIPILEDVGESRHKVEGYLWQARLAGWFDRASAVILGDFAEPEQETFPDNPSLDKVFDRTFEGLNIPVIRHVPYGHIDNKIPFPLGVELSLSFGSDVKISSQESLFDI</sequence>
<evidence type="ECO:0000313" key="9">
    <source>
        <dbReference type="EMBL" id="MBP3191151.1"/>
    </source>
</evidence>
<dbReference type="Gene3D" id="3.50.30.60">
    <property type="entry name" value="LD-carboxypeptidase A C-terminal domain-like"/>
    <property type="match status" value="1"/>
</dbReference>
<accession>A0A8J7US32</accession>
<dbReference type="InterPro" id="IPR040449">
    <property type="entry name" value="Peptidase_S66_N"/>
</dbReference>
<evidence type="ECO:0000259" key="7">
    <source>
        <dbReference type="Pfam" id="PF02016"/>
    </source>
</evidence>
<evidence type="ECO:0000256" key="6">
    <source>
        <dbReference type="PIRSR" id="PIRSR028757-1"/>
    </source>
</evidence>
<dbReference type="CDD" id="cd07025">
    <property type="entry name" value="Peptidase_S66"/>
    <property type="match status" value="1"/>
</dbReference>
<keyword evidence="4" id="KW-0378">Hydrolase</keyword>
<dbReference type="InterPro" id="IPR029062">
    <property type="entry name" value="Class_I_gatase-like"/>
</dbReference>
<dbReference type="InterPro" id="IPR040921">
    <property type="entry name" value="Peptidase_S66C"/>
</dbReference>
<evidence type="ECO:0000313" key="10">
    <source>
        <dbReference type="Proteomes" id="UP000673975"/>
    </source>
</evidence>
<evidence type="ECO:0000256" key="5">
    <source>
        <dbReference type="ARBA" id="ARBA00022825"/>
    </source>
</evidence>
<dbReference type="RefSeq" id="WP_210509386.1">
    <property type="nucleotide sequence ID" value="NZ_JAFIDN010000001.1"/>
</dbReference>
<feature type="domain" description="LD-carboxypeptidase C-terminal" evidence="8">
    <location>
        <begin position="174"/>
        <end position="289"/>
    </location>
</feature>
<keyword evidence="3" id="KW-0645">Protease</keyword>
<dbReference type="PANTHER" id="PTHR30237:SF2">
    <property type="entry name" value="MUREIN TETRAPEPTIDE CARBOXYPEPTIDASE"/>
    <property type="match status" value="1"/>
</dbReference>
<dbReference type="GO" id="GO:0004180">
    <property type="term" value="F:carboxypeptidase activity"/>
    <property type="evidence" value="ECO:0007669"/>
    <property type="project" value="UniProtKB-KW"/>
</dbReference>
<dbReference type="SUPFAM" id="SSF141986">
    <property type="entry name" value="LD-carboxypeptidase A C-terminal domain-like"/>
    <property type="match status" value="1"/>
</dbReference>
<dbReference type="GO" id="GO:0008236">
    <property type="term" value="F:serine-type peptidase activity"/>
    <property type="evidence" value="ECO:0007669"/>
    <property type="project" value="UniProtKB-KW"/>
</dbReference>
<dbReference type="SUPFAM" id="SSF52317">
    <property type="entry name" value="Class I glutamine amidotransferase-like"/>
    <property type="match status" value="1"/>
</dbReference>
<dbReference type="AlphaFoldDB" id="A0A8J7US32"/>
<dbReference type="EMBL" id="JAFIDN010000001">
    <property type="protein sequence ID" value="MBP3191151.1"/>
    <property type="molecule type" value="Genomic_DNA"/>
</dbReference>
<evidence type="ECO:0000259" key="8">
    <source>
        <dbReference type="Pfam" id="PF17676"/>
    </source>
</evidence>
<comment type="similarity">
    <text evidence="1">Belongs to the peptidase S66 family.</text>
</comment>
<keyword evidence="5" id="KW-0720">Serine protease</keyword>
<dbReference type="PANTHER" id="PTHR30237">
    <property type="entry name" value="MURAMOYLTETRAPEPTIDE CARBOXYPEPTIDASE"/>
    <property type="match status" value="1"/>
</dbReference>
<dbReference type="Gene3D" id="3.40.50.10740">
    <property type="entry name" value="Class I glutamine amidotransferase-like"/>
    <property type="match status" value="1"/>
</dbReference>
<reference evidence="9" key="1">
    <citation type="submission" date="2021-02" db="EMBL/GenBank/DDBJ databases">
        <title>Natronogracilivirga saccharolytica gen. nov. sp. nov. a new anaerobic, haloalkiliphilic carbohydrate-fermenting bacterium from soda lake and proposing of Cyclonatronumiaceae fam. nov. in the phylum Balneolaeota.</title>
        <authorList>
            <person name="Zhilina T.N."/>
            <person name="Sorokin D.Y."/>
            <person name="Zavarzina D.G."/>
            <person name="Toshchakov S.V."/>
            <person name="Kublanov I.V."/>
        </authorList>
    </citation>
    <scope>NUCLEOTIDE SEQUENCE</scope>
    <source>
        <strain evidence="9">Z-1702</strain>
    </source>
</reference>
<dbReference type="InterPro" id="IPR027478">
    <property type="entry name" value="LdcA_N"/>
</dbReference>
<feature type="active site" description="Nucleophile" evidence="6">
    <location>
        <position position="108"/>
    </location>
</feature>
<dbReference type="PIRSF" id="PIRSF028757">
    <property type="entry name" value="LD-carboxypeptidase"/>
    <property type="match status" value="1"/>
</dbReference>
<dbReference type="InterPro" id="IPR003507">
    <property type="entry name" value="S66_fam"/>
</dbReference>
<keyword evidence="2" id="KW-0121">Carboxypeptidase</keyword>
<dbReference type="Pfam" id="PF17676">
    <property type="entry name" value="Peptidase_S66C"/>
    <property type="match status" value="1"/>
</dbReference>
<comment type="caution">
    <text evidence="9">The sequence shown here is derived from an EMBL/GenBank/DDBJ whole genome shotgun (WGS) entry which is preliminary data.</text>
</comment>
<evidence type="ECO:0000256" key="3">
    <source>
        <dbReference type="ARBA" id="ARBA00022670"/>
    </source>
</evidence>
<dbReference type="InterPro" id="IPR027461">
    <property type="entry name" value="Carboxypeptidase_A_C_sf"/>
</dbReference>